<evidence type="ECO:0000256" key="2">
    <source>
        <dbReference type="ARBA" id="ARBA00022574"/>
    </source>
</evidence>
<accession>A0A0N5AMW9</accession>
<dbReference type="WBParaSite" id="SMUV_0000594201-mRNA-1">
    <property type="protein sequence ID" value="SMUV_0000594201-mRNA-1"/>
    <property type="gene ID" value="SMUV_0000594201"/>
</dbReference>
<keyword evidence="3" id="KW-0677">Repeat</keyword>
<dbReference type="InterPro" id="IPR015943">
    <property type="entry name" value="WD40/YVTN_repeat-like_dom_sf"/>
</dbReference>
<evidence type="ECO:0000313" key="7">
    <source>
        <dbReference type="Proteomes" id="UP000046393"/>
    </source>
</evidence>
<evidence type="ECO:0000313" key="8">
    <source>
        <dbReference type="WBParaSite" id="SMUV_0000594201-mRNA-1"/>
    </source>
</evidence>
<dbReference type="GO" id="GO:0005829">
    <property type="term" value="C:cytosol"/>
    <property type="evidence" value="ECO:0007669"/>
    <property type="project" value="TreeGrafter"/>
</dbReference>
<dbReference type="SUPFAM" id="SSF50978">
    <property type="entry name" value="WD40 repeat-like"/>
    <property type="match status" value="1"/>
</dbReference>
<dbReference type="InterPro" id="IPR001680">
    <property type="entry name" value="WD40_rpt"/>
</dbReference>
<keyword evidence="2 5" id="KW-0853">WD repeat</keyword>
<protein>
    <recommendedName>
        <fullName evidence="4">GATOR2 complex protein WDR24</fullName>
    </recommendedName>
</protein>
<evidence type="ECO:0000259" key="6">
    <source>
        <dbReference type="Pfam" id="PF17120"/>
    </source>
</evidence>
<dbReference type="GO" id="GO:0005774">
    <property type="term" value="C:vacuolar membrane"/>
    <property type="evidence" value="ECO:0007669"/>
    <property type="project" value="TreeGrafter"/>
</dbReference>
<dbReference type="GO" id="GO:1904263">
    <property type="term" value="P:positive regulation of TORC1 signaling"/>
    <property type="evidence" value="ECO:0007669"/>
    <property type="project" value="TreeGrafter"/>
</dbReference>
<keyword evidence="7" id="KW-1185">Reference proteome</keyword>
<dbReference type="PANTHER" id="PTHR46200">
    <property type="entry name" value="GATOR COMPLEX PROTEIN WDR24"/>
    <property type="match status" value="1"/>
</dbReference>
<evidence type="ECO:0000256" key="1">
    <source>
        <dbReference type="ARBA" id="ARBA00008134"/>
    </source>
</evidence>
<evidence type="ECO:0000256" key="3">
    <source>
        <dbReference type="ARBA" id="ARBA00022737"/>
    </source>
</evidence>
<dbReference type="InterPro" id="IPR049566">
    <property type="entry name" value="WDR59_RTC1-like_RING_Znf"/>
</dbReference>
<dbReference type="AlphaFoldDB" id="A0A0N5AMW9"/>
<dbReference type="GO" id="GO:0061700">
    <property type="term" value="C:GATOR2 complex"/>
    <property type="evidence" value="ECO:0007669"/>
    <property type="project" value="TreeGrafter"/>
</dbReference>
<dbReference type="Gene3D" id="2.130.10.10">
    <property type="entry name" value="YVTN repeat-like/Quinoprotein amine dehydrogenase"/>
    <property type="match status" value="1"/>
</dbReference>
<dbReference type="Pfam" id="PF17120">
    <property type="entry name" value="zf-RING_16"/>
    <property type="match status" value="1"/>
</dbReference>
<dbReference type="InterPro" id="IPR036322">
    <property type="entry name" value="WD40_repeat_dom_sf"/>
</dbReference>
<proteinExistence type="inferred from homology"/>
<feature type="repeat" description="WD" evidence="5">
    <location>
        <begin position="164"/>
        <end position="189"/>
    </location>
</feature>
<dbReference type="Proteomes" id="UP000046393">
    <property type="component" value="Unplaced"/>
</dbReference>
<sequence length="724" mass="82478">MKVYAMDDERFRFVTDFRAQRGRKHLSEAPTHVDWSLLVDNFLATSLADGAVVLWSLEKERKKRVYHTHGHRAVRVRFHRGEPNLLLSAAKNSLLLYDFRVADPVKRFCKDSTDMVYEIQFGIHDAQKDFFVVSDEGGLLSFFDIRAGERSLRKFLTHRGTACVSFNPNYFDSSLVATGGQDKCIRVWNWTDWSKGSLNDPIFSLEAYSVINRVFWRPNYKFQVVSCSFGDDPNIYIWDVRRPFFPISVFSDHEKSYCAGAYLIWNSNIEDKFVSVSRDGVIVLHYVKNAEHPIDYISDICIDTSPNMDFTFAVSSQLKAKNEALEDEVRRQEGKPTAPRRRQFDPFQSSVKSHLIFSIPKELQNELSVHGFCYLAKKYKLSGSCTKSLCIDNSYTAQKLGYFHLAQTWRTIAVLATVSPFIEDKSQENTEIGTRARFLSARYAGKKGFRSIDHNALVSFFAGQPTTAALVDSSDFYFGDGEFNINGLCGKQFSFGTADFVGTLPPKSEAFYVPNSEESVAFNDTSLLDSFTKGFNRRRELTTGVAPLGELSVFVNRQSELFWNPIPMLQQILFYYAELGDVQTCVSILLVLGSRAARYIDSKLQILWFRDYLELLDRLELFVTSAEVIKRCWFPSISSLSLQSTFARVACSECKTISLRCSSCCMKCKQKFNFLCSVCTLPVRGVWGWCKRCHHGGHPNHLAEWFSSYDICAKGCGCKCSSFI</sequence>
<dbReference type="STRING" id="451379.A0A0N5AMW9"/>
<dbReference type="Pfam" id="PF00400">
    <property type="entry name" value="WD40"/>
    <property type="match status" value="1"/>
</dbReference>
<dbReference type="PROSITE" id="PS50082">
    <property type="entry name" value="WD_REPEATS_2"/>
    <property type="match status" value="1"/>
</dbReference>
<organism evidence="7 8">
    <name type="scientific">Syphacia muris</name>
    <dbReference type="NCBI Taxonomy" id="451379"/>
    <lineage>
        <taxon>Eukaryota</taxon>
        <taxon>Metazoa</taxon>
        <taxon>Ecdysozoa</taxon>
        <taxon>Nematoda</taxon>
        <taxon>Chromadorea</taxon>
        <taxon>Rhabditida</taxon>
        <taxon>Spirurina</taxon>
        <taxon>Oxyuridomorpha</taxon>
        <taxon>Oxyuroidea</taxon>
        <taxon>Oxyuridae</taxon>
        <taxon>Syphacia</taxon>
    </lineage>
</organism>
<dbReference type="PANTHER" id="PTHR46200:SF1">
    <property type="entry name" value="GATOR COMPLEX PROTEIN WDR24"/>
    <property type="match status" value="1"/>
</dbReference>
<evidence type="ECO:0000256" key="4">
    <source>
        <dbReference type="ARBA" id="ARBA00040269"/>
    </source>
</evidence>
<dbReference type="CDD" id="cd16693">
    <property type="entry name" value="mRING-H2-C3H3C2_WDR24"/>
    <property type="match status" value="1"/>
</dbReference>
<evidence type="ECO:0000256" key="5">
    <source>
        <dbReference type="PROSITE-ProRule" id="PRU00221"/>
    </source>
</evidence>
<reference evidence="8" key="1">
    <citation type="submission" date="2017-02" db="UniProtKB">
        <authorList>
            <consortium name="WormBaseParasite"/>
        </authorList>
    </citation>
    <scope>IDENTIFICATION</scope>
</reference>
<dbReference type="GO" id="GO:0016239">
    <property type="term" value="P:positive regulation of macroautophagy"/>
    <property type="evidence" value="ECO:0007669"/>
    <property type="project" value="TreeGrafter"/>
</dbReference>
<comment type="similarity">
    <text evidence="1">Belongs to the WD repeat WDR24 family.</text>
</comment>
<feature type="domain" description="WDR59/RTC1-like RING zinc finger" evidence="6">
    <location>
        <begin position="675"/>
        <end position="722"/>
    </location>
</feature>
<dbReference type="SMART" id="SM00320">
    <property type="entry name" value="WD40"/>
    <property type="match status" value="5"/>
</dbReference>
<name>A0A0N5AMW9_9BILA</name>
<dbReference type="GO" id="GO:0034198">
    <property type="term" value="P:cellular response to amino acid starvation"/>
    <property type="evidence" value="ECO:0007669"/>
    <property type="project" value="TreeGrafter"/>
</dbReference>
<dbReference type="InterPro" id="IPR037590">
    <property type="entry name" value="WDR24"/>
</dbReference>